<dbReference type="InParanoid" id="G7E0G8"/>
<feature type="transmembrane region" description="Helical" evidence="6">
    <location>
        <begin position="417"/>
        <end position="435"/>
    </location>
</feature>
<evidence type="ECO:0000313" key="9">
    <source>
        <dbReference type="Proteomes" id="UP000009131"/>
    </source>
</evidence>
<feature type="region of interest" description="Disordered" evidence="5">
    <location>
        <begin position="449"/>
        <end position="468"/>
    </location>
</feature>
<evidence type="ECO:0000256" key="4">
    <source>
        <dbReference type="ARBA" id="ARBA00023136"/>
    </source>
</evidence>
<evidence type="ECO:0000256" key="1">
    <source>
        <dbReference type="ARBA" id="ARBA00004141"/>
    </source>
</evidence>
<dbReference type="Proteomes" id="UP000009131">
    <property type="component" value="Unassembled WGS sequence"/>
</dbReference>
<dbReference type="STRING" id="764103.G7E0G8"/>
<dbReference type="RefSeq" id="XP_014566922.1">
    <property type="nucleotide sequence ID" value="XM_014711436.1"/>
</dbReference>
<keyword evidence="2 6" id="KW-0812">Transmembrane</keyword>
<feature type="transmembrane region" description="Helical" evidence="6">
    <location>
        <begin position="230"/>
        <end position="249"/>
    </location>
</feature>
<reference evidence="8 9" key="2">
    <citation type="journal article" date="2012" name="Open Biol.">
        <title>Characteristics of nucleosomes and linker DNA regions on the genome of the basidiomycete Mixia osmundae revealed by mono- and dinucleosome mapping.</title>
        <authorList>
            <person name="Nishida H."/>
            <person name="Kondo S."/>
            <person name="Matsumoto T."/>
            <person name="Suzuki Y."/>
            <person name="Yoshikawa H."/>
            <person name="Taylor T.D."/>
            <person name="Sugiyama J."/>
        </authorList>
    </citation>
    <scope>NUCLEOTIDE SEQUENCE [LARGE SCALE GENOMIC DNA]</scope>
    <source>
        <strain evidence="9">CBS 9802 / IAM 14324 / JCM 22182 / KY 12970</strain>
    </source>
</reference>
<gene>
    <name evidence="8" type="primary">Mo02994</name>
    <name evidence="8" type="ORF">E5Q_02994</name>
</gene>
<feature type="transmembrane region" description="Helical" evidence="6">
    <location>
        <begin position="321"/>
        <end position="339"/>
    </location>
</feature>
<keyword evidence="4 6" id="KW-0472">Membrane</keyword>
<feature type="transmembrane region" description="Helical" evidence="6">
    <location>
        <begin position="279"/>
        <end position="300"/>
    </location>
</feature>
<feature type="compositionally biased region" description="Acidic residues" evidence="5">
    <location>
        <begin position="71"/>
        <end position="81"/>
    </location>
</feature>
<dbReference type="InterPro" id="IPR004853">
    <property type="entry name" value="Sugar_P_trans_dom"/>
</dbReference>
<comment type="caution">
    <text evidence="8">The sequence shown here is derived from an EMBL/GenBank/DDBJ whole genome shotgun (WGS) entry which is preliminary data.</text>
</comment>
<evidence type="ECO:0000256" key="2">
    <source>
        <dbReference type="ARBA" id="ARBA00022692"/>
    </source>
</evidence>
<dbReference type="InterPro" id="IPR050186">
    <property type="entry name" value="TPT_transporter"/>
</dbReference>
<feature type="region of interest" description="Disordered" evidence="5">
    <location>
        <begin position="516"/>
        <end position="535"/>
    </location>
</feature>
<evidence type="ECO:0000256" key="3">
    <source>
        <dbReference type="ARBA" id="ARBA00022989"/>
    </source>
</evidence>
<feature type="transmembrane region" description="Helical" evidence="6">
    <location>
        <begin position="359"/>
        <end position="378"/>
    </location>
</feature>
<dbReference type="AlphaFoldDB" id="G7E0G8"/>
<sequence>MVADPTKASALVSEDTAGSRGLESDIELIDEERQLLSSLKSHTPPAGSTAPRRAPPGYSDRHRLSTQHEVEGEDEEEEDDVDALHWDNTPRATSGKRDDAEGKYAQIGSNASTQAGLSKAERTRLYWRTAIINVIFILLWYTFSTLISVYNKWMFSPEHYGFPYPLFVTSIHMCIQFGLCSLVMAVVPSLRPKNRPALVDYGTKVVPCAVATGMDIGLSNLSLKTITLSFYTMCKSSTLGFVLLFAFLFRLEKPTWKLCAVIVIITAGVILMVSTETQFHLVGMIEVLTASALSGFRWALTQILLQSRKDSMGMGNPIATLFWLAPVMAVSLALCSIIFEGWGNIFGNEKFFGSTQLTFNTIGISIFPGILAFCMNVAEFGLIKRTSVVTLSVAGIFKETATIFLSTIIFGDELMPLNISGLIITIGGISLYNWIKYKAYDQKLATGEDASMTDRPNSRGHVALSQSSPEETLFLANRGEETIFSANRSAYDAPSAGAHTLGDDDSDDEAAHLHRAVREPEHPIPNLKEELERDPAIRRLDAAQAKLERSLDQGIHHEASDTTRSSDDEEWQMAWEGSGTKSTGNGIIDPQDESP</sequence>
<dbReference type="HOGENOM" id="CLU_029562_0_0_1"/>
<evidence type="ECO:0000256" key="6">
    <source>
        <dbReference type="SAM" id="Phobius"/>
    </source>
</evidence>
<protein>
    <recommendedName>
        <fullName evidence="7">Sugar phosphate transporter domain-containing protein</fullName>
    </recommendedName>
</protein>
<evidence type="ECO:0000313" key="8">
    <source>
        <dbReference type="EMBL" id="GAA96328.1"/>
    </source>
</evidence>
<comment type="subcellular location">
    <subcellularLocation>
        <location evidence="1">Membrane</location>
        <topology evidence="1">Multi-pass membrane protein</topology>
    </subcellularLocation>
</comment>
<dbReference type="FunCoup" id="G7E0G8">
    <property type="interactions" value="349"/>
</dbReference>
<dbReference type="GO" id="GO:0016020">
    <property type="term" value="C:membrane"/>
    <property type="evidence" value="ECO:0007669"/>
    <property type="project" value="UniProtKB-SubCell"/>
</dbReference>
<accession>G7E0G8</accession>
<dbReference type="Pfam" id="PF03151">
    <property type="entry name" value="TPT"/>
    <property type="match status" value="1"/>
</dbReference>
<feature type="region of interest" description="Disordered" evidence="5">
    <location>
        <begin position="1"/>
        <end position="103"/>
    </location>
</feature>
<feature type="transmembrane region" description="Helical" evidence="6">
    <location>
        <begin position="390"/>
        <end position="411"/>
    </location>
</feature>
<feature type="transmembrane region" description="Helical" evidence="6">
    <location>
        <begin position="162"/>
        <end position="186"/>
    </location>
</feature>
<dbReference type="OrthoDB" id="18894at2759"/>
<dbReference type="PANTHER" id="PTHR11132">
    <property type="entry name" value="SOLUTE CARRIER FAMILY 35"/>
    <property type="match status" value="1"/>
</dbReference>
<dbReference type="OMA" id="EDEMAWQ"/>
<name>G7E0G8_MIXOS</name>
<proteinExistence type="predicted"/>
<feature type="transmembrane region" description="Helical" evidence="6">
    <location>
        <begin position="125"/>
        <end position="150"/>
    </location>
</feature>
<feature type="compositionally biased region" description="Basic and acidic residues" evidence="5">
    <location>
        <begin position="59"/>
        <end position="70"/>
    </location>
</feature>
<keyword evidence="3 6" id="KW-1133">Transmembrane helix</keyword>
<evidence type="ECO:0000256" key="5">
    <source>
        <dbReference type="SAM" id="MobiDB-lite"/>
    </source>
</evidence>
<feature type="transmembrane region" description="Helical" evidence="6">
    <location>
        <begin position="256"/>
        <end position="273"/>
    </location>
</feature>
<feature type="region of interest" description="Disordered" evidence="5">
    <location>
        <begin position="548"/>
        <end position="595"/>
    </location>
</feature>
<keyword evidence="9" id="KW-1185">Reference proteome</keyword>
<feature type="domain" description="Sugar phosphate transporter" evidence="7">
    <location>
        <begin position="135"/>
        <end position="433"/>
    </location>
</feature>
<feature type="compositionally biased region" description="Basic and acidic residues" evidence="5">
    <location>
        <begin position="548"/>
        <end position="566"/>
    </location>
</feature>
<evidence type="ECO:0000259" key="7">
    <source>
        <dbReference type="Pfam" id="PF03151"/>
    </source>
</evidence>
<reference evidence="8 9" key="1">
    <citation type="journal article" date="2011" name="J. Gen. Appl. Microbiol.">
        <title>Draft genome sequencing of the enigmatic basidiomycete Mixia osmundae.</title>
        <authorList>
            <person name="Nishida H."/>
            <person name="Nagatsuka Y."/>
            <person name="Sugiyama J."/>
        </authorList>
    </citation>
    <scope>NUCLEOTIDE SEQUENCE [LARGE SCALE GENOMIC DNA]</scope>
    <source>
        <strain evidence="9">CBS 9802 / IAM 14324 / JCM 22182 / KY 12970</strain>
    </source>
</reference>
<dbReference type="EMBL" id="BABT02000078">
    <property type="protein sequence ID" value="GAA96328.1"/>
    <property type="molecule type" value="Genomic_DNA"/>
</dbReference>
<organism evidence="8 9">
    <name type="scientific">Mixia osmundae (strain CBS 9802 / IAM 14324 / JCM 22182 / KY 12970)</name>
    <dbReference type="NCBI Taxonomy" id="764103"/>
    <lineage>
        <taxon>Eukaryota</taxon>
        <taxon>Fungi</taxon>
        <taxon>Dikarya</taxon>
        <taxon>Basidiomycota</taxon>
        <taxon>Pucciniomycotina</taxon>
        <taxon>Mixiomycetes</taxon>
        <taxon>Mixiales</taxon>
        <taxon>Mixiaceae</taxon>
        <taxon>Mixia</taxon>
    </lineage>
</organism>
<dbReference type="eggNOG" id="KOG1443">
    <property type="taxonomic scope" value="Eukaryota"/>
</dbReference>
<feature type="transmembrane region" description="Helical" evidence="6">
    <location>
        <begin position="198"/>
        <end position="218"/>
    </location>
</feature>